<name>A0A0F9USF1_9ZZZZ</name>
<gene>
    <name evidence="1" type="ORF">LCGC14_0495230</name>
</gene>
<sequence length="105" mass="12297">MSFDHLTIKKAIIEVLKEKEEIPLIELSELLKKDKSNVYKIVKELEFQGLVMTTKRKKPKSRYYQLWIKKGLGENVSPTILDARLKVVEDNVDILKAKVKRIEDE</sequence>
<dbReference type="InterPro" id="IPR036388">
    <property type="entry name" value="WH-like_DNA-bd_sf"/>
</dbReference>
<dbReference type="Gene3D" id="1.10.10.10">
    <property type="entry name" value="Winged helix-like DNA-binding domain superfamily/Winged helix DNA-binding domain"/>
    <property type="match status" value="1"/>
</dbReference>
<protein>
    <recommendedName>
        <fullName evidence="2">Transcription regulator TrmB N-terminal domain-containing protein</fullName>
    </recommendedName>
</protein>
<reference evidence="1" key="1">
    <citation type="journal article" date="2015" name="Nature">
        <title>Complex archaea that bridge the gap between prokaryotes and eukaryotes.</title>
        <authorList>
            <person name="Spang A."/>
            <person name="Saw J.H."/>
            <person name="Jorgensen S.L."/>
            <person name="Zaremba-Niedzwiedzka K."/>
            <person name="Martijn J."/>
            <person name="Lind A.E."/>
            <person name="van Eijk R."/>
            <person name="Schleper C."/>
            <person name="Guy L."/>
            <person name="Ettema T.J."/>
        </authorList>
    </citation>
    <scope>NUCLEOTIDE SEQUENCE</scope>
</reference>
<comment type="caution">
    <text evidence="1">The sequence shown here is derived from an EMBL/GenBank/DDBJ whole genome shotgun (WGS) entry which is preliminary data.</text>
</comment>
<dbReference type="Pfam" id="PF13412">
    <property type="entry name" value="HTH_24"/>
    <property type="match status" value="1"/>
</dbReference>
<accession>A0A0F9USF1</accession>
<dbReference type="AlphaFoldDB" id="A0A0F9USF1"/>
<dbReference type="EMBL" id="LAZR01000568">
    <property type="protein sequence ID" value="KKN64096.1"/>
    <property type="molecule type" value="Genomic_DNA"/>
</dbReference>
<dbReference type="InterPro" id="IPR036390">
    <property type="entry name" value="WH_DNA-bd_sf"/>
</dbReference>
<dbReference type="SUPFAM" id="SSF46785">
    <property type="entry name" value="Winged helix' DNA-binding domain"/>
    <property type="match status" value="1"/>
</dbReference>
<evidence type="ECO:0000313" key="1">
    <source>
        <dbReference type="EMBL" id="KKN64096.1"/>
    </source>
</evidence>
<evidence type="ECO:0008006" key="2">
    <source>
        <dbReference type="Google" id="ProtNLM"/>
    </source>
</evidence>
<organism evidence="1">
    <name type="scientific">marine sediment metagenome</name>
    <dbReference type="NCBI Taxonomy" id="412755"/>
    <lineage>
        <taxon>unclassified sequences</taxon>
        <taxon>metagenomes</taxon>
        <taxon>ecological metagenomes</taxon>
    </lineage>
</organism>
<proteinExistence type="predicted"/>